<proteinExistence type="predicted"/>
<gene>
    <name evidence="1" type="ORF">BC938DRAFT_474879</name>
</gene>
<organism evidence="1 2">
    <name type="scientific">Jimgerdemannia flammicorona</name>
    <dbReference type="NCBI Taxonomy" id="994334"/>
    <lineage>
        <taxon>Eukaryota</taxon>
        <taxon>Fungi</taxon>
        <taxon>Fungi incertae sedis</taxon>
        <taxon>Mucoromycota</taxon>
        <taxon>Mucoromycotina</taxon>
        <taxon>Endogonomycetes</taxon>
        <taxon>Endogonales</taxon>
        <taxon>Endogonaceae</taxon>
        <taxon>Jimgerdemannia</taxon>
    </lineage>
</organism>
<dbReference type="EMBL" id="RBNJ01019190">
    <property type="protein sequence ID" value="RUS23611.1"/>
    <property type="molecule type" value="Genomic_DNA"/>
</dbReference>
<dbReference type="AlphaFoldDB" id="A0A433Q1C8"/>
<protein>
    <submittedName>
        <fullName evidence="1">Uncharacterized protein</fullName>
    </submittedName>
</protein>
<sequence>MVSPDLEVSLLPWIASTRDPPPDLQVYPNLQANRLHNDLEASAFHFFTQTPSPRIPDLVITSQLQPASYATSVQHAIYLDILRSNRYQYTDTCRTTTHYSATPGVQTWFEGSIPCTQR</sequence>
<name>A0A433Q1C8_9FUNG</name>
<keyword evidence="2" id="KW-1185">Reference proteome</keyword>
<evidence type="ECO:0000313" key="2">
    <source>
        <dbReference type="Proteomes" id="UP000274822"/>
    </source>
</evidence>
<evidence type="ECO:0000313" key="1">
    <source>
        <dbReference type="EMBL" id="RUS23611.1"/>
    </source>
</evidence>
<accession>A0A433Q1C8</accession>
<dbReference type="Proteomes" id="UP000274822">
    <property type="component" value="Unassembled WGS sequence"/>
</dbReference>
<comment type="caution">
    <text evidence="1">The sequence shown here is derived from an EMBL/GenBank/DDBJ whole genome shotgun (WGS) entry which is preliminary data.</text>
</comment>
<reference evidence="1 2" key="1">
    <citation type="journal article" date="2018" name="New Phytol.">
        <title>Phylogenomics of Endogonaceae and evolution of mycorrhizas within Mucoromycota.</title>
        <authorList>
            <person name="Chang Y."/>
            <person name="Desiro A."/>
            <person name="Na H."/>
            <person name="Sandor L."/>
            <person name="Lipzen A."/>
            <person name="Clum A."/>
            <person name="Barry K."/>
            <person name="Grigoriev I.V."/>
            <person name="Martin F.M."/>
            <person name="Stajich J.E."/>
            <person name="Smith M.E."/>
            <person name="Bonito G."/>
            <person name="Spatafora J.W."/>
        </authorList>
    </citation>
    <scope>NUCLEOTIDE SEQUENCE [LARGE SCALE GENOMIC DNA]</scope>
    <source>
        <strain evidence="1 2">AD002</strain>
    </source>
</reference>